<dbReference type="InterPro" id="IPR050087">
    <property type="entry name" value="AON_synthase_class-II"/>
</dbReference>
<accession>A0A1M5D0L7</accession>
<dbReference type="STRING" id="1206085.SAMN05443575_0417"/>
<feature type="binding site" evidence="7">
    <location>
        <position position="365"/>
    </location>
    <ligand>
        <name>substrate</name>
    </ligand>
</feature>
<dbReference type="Proteomes" id="UP000186132">
    <property type="component" value="Unassembled WGS sequence"/>
</dbReference>
<dbReference type="RefSeq" id="WP_073385269.1">
    <property type="nucleotide sequence ID" value="NZ_FQVU01000001.1"/>
</dbReference>
<organism evidence="9 10">
    <name type="scientific">Jatrophihabitans endophyticus</name>
    <dbReference type="NCBI Taxonomy" id="1206085"/>
    <lineage>
        <taxon>Bacteria</taxon>
        <taxon>Bacillati</taxon>
        <taxon>Actinomycetota</taxon>
        <taxon>Actinomycetes</taxon>
        <taxon>Jatrophihabitantales</taxon>
        <taxon>Jatrophihabitantaceae</taxon>
        <taxon>Jatrophihabitans</taxon>
    </lineage>
</organism>
<keyword evidence="10" id="KW-1185">Reference proteome</keyword>
<dbReference type="UniPathway" id="UPA00046">
    <property type="reaction ID" value="UER00506"/>
</dbReference>
<feature type="binding site" evidence="7">
    <location>
        <begin position="271"/>
        <end position="272"/>
    </location>
    <ligand>
        <name>pyridoxal 5'-phosphate</name>
        <dbReference type="ChEBI" id="CHEBI:597326"/>
        <note>ligand shared between dimeric partners</note>
    </ligand>
</feature>
<comment type="function">
    <text evidence="7">Catalyzes the cleavage of 2-amino-3-ketobutyrate to glycine and acetyl-CoA.</text>
</comment>
<comment type="catalytic activity">
    <reaction evidence="7">
        <text>glycine + acetyl-CoA = (2S)-2-amino-3-oxobutanoate + CoA</text>
        <dbReference type="Rhea" id="RHEA:20736"/>
        <dbReference type="ChEBI" id="CHEBI:57287"/>
        <dbReference type="ChEBI" id="CHEBI:57288"/>
        <dbReference type="ChEBI" id="CHEBI:57305"/>
        <dbReference type="ChEBI" id="CHEBI:78948"/>
        <dbReference type="EC" id="2.3.1.29"/>
    </reaction>
</comment>
<evidence type="ECO:0000256" key="2">
    <source>
        <dbReference type="ARBA" id="ARBA00011738"/>
    </source>
</evidence>
<dbReference type="EMBL" id="FQVU01000001">
    <property type="protein sequence ID" value="SHF60539.1"/>
    <property type="molecule type" value="Genomic_DNA"/>
</dbReference>
<evidence type="ECO:0000256" key="4">
    <source>
        <dbReference type="ARBA" id="ARBA00022898"/>
    </source>
</evidence>
<comment type="subunit">
    <text evidence="2 7">Homodimer.</text>
</comment>
<evidence type="ECO:0000256" key="7">
    <source>
        <dbReference type="HAMAP-Rule" id="MF_00985"/>
    </source>
</evidence>
<evidence type="ECO:0000313" key="9">
    <source>
        <dbReference type="EMBL" id="SHF60539.1"/>
    </source>
</evidence>
<dbReference type="EC" id="2.3.1.29" evidence="7"/>
<evidence type="ECO:0000256" key="5">
    <source>
        <dbReference type="ARBA" id="ARBA00023315"/>
    </source>
</evidence>
<dbReference type="PANTHER" id="PTHR13693">
    <property type="entry name" value="CLASS II AMINOTRANSFERASE/8-AMINO-7-OXONONANOATE SYNTHASE"/>
    <property type="match status" value="1"/>
</dbReference>
<dbReference type="SUPFAM" id="SSF53383">
    <property type="entry name" value="PLP-dependent transferases"/>
    <property type="match status" value="1"/>
</dbReference>
<protein>
    <recommendedName>
        <fullName evidence="7">2-amino-3-ketobutyrate coenzyme A ligase</fullName>
        <shortName evidence="7">AKB ligase</shortName>
        <ecNumber evidence="7">2.3.1.29</ecNumber>
    </recommendedName>
    <alternativeName>
        <fullName evidence="7">Glycine acetyltransferase</fullName>
    </alternativeName>
</protein>
<feature type="binding site" evidence="7">
    <location>
        <position position="135"/>
    </location>
    <ligand>
        <name>substrate</name>
    </ligand>
</feature>
<feature type="binding site" description="in other chain" evidence="7">
    <location>
        <begin position="110"/>
        <end position="111"/>
    </location>
    <ligand>
        <name>pyridoxal 5'-phosphate</name>
        <dbReference type="ChEBI" id="CHEBI:597326"/>
        <note>ligand shared between dimeric partners</note>
    </ligand>
</feature>
<dbReference type="CDD" id="cd06454">
    <property type="entry name" value="KBL_like"/>
    <property type="match status" value="1"/>
</dbReference>
<dbReference type="FunFam" id="3.40.640.10:FF:000006">
    <property type="entry name" value="5-aminolevulinate synthase, mitochondrial"/>
    <property type="match status" value="1"/>
</dbReference>
<dbReference type="InterPro" id="IPR004839">
    <property type="entry name" value="Aminotransferase_I/II_large"/>
</dbReference>
<keyword evidence="3 7" id="KW-0808">Transferase</keyword>
<comment type="pathway">
    <text evidence="7">Amino-acid degradation; L-threonine degradation via oxydo-reductase pathway; glycine from L-threonine: step 2/2.</text>
</comment>
<proteinExistence type="inferred from homology"/>
<evidence type="ECO:0000256" key="6">
    <source>
        <dbReference type="ARBA" id="ARBA00047715"/>
    </source>
</evidence>
<feature type="binding site" description="in other chain" evidence="7">
    <location>
        <begin position="207"/>
        <end position="210"/>
    </location>
    <ligand>
        <name>pyridoxal 5'-phosphate</name>
        <dbReference type="ChEBI" id="CHEBI:597326"/>
        <note>ligand shared between dimeric partners</note>
    </ligand>
</feature>
<dbReference type="GO" id="GO:0016874">
    <property type="term" value="F:ligase activity"/>
    <property type="evidence" value="ECO:0007669"/>
    <property type="project" value="UniProtKB-KW"/>
</dbReference>
<dbReference type="NCBIfam" id="NF005394">
    <property type="entry name" value="PRK06939.1"/>
    <property type="match status" value="1"/>
</dbReference>
<dbReference type="NCBIfam" id="TIGR01822">
    <property type="entry name" value="2am3keto_CoA"/>
    <property type="match status" value="1"/>
</dbReference>
<dbReference type="PROSITE" id="PS00599">
    <property type="entry name" value="AA_TRANSFER_CLASS_2"/>
    <property type="match status" value="1"/>
</dbReference>
<feature type="binding site" description="in other chain" evidence="7">
    <location>
        <begin position="238"/>
        <end position="241"/>
    </location>
    <ligand>
        <name>pyridoxal 5'-phosphate</name>
        <dbReference type="ChEBI" id="CHEBI:597326"/>
        <note>ligand shared between dimeric partners</note>
    </ligand>
</feature>
<dbReference type="InterPro" id="IPR015422">
    <property type="entry name" value="PyrdxlP-dep_Trfase_small"/>
</dbReference>
<keyword evidence="5 7" id="KW-0012">Acyltransferase</keyword>
<keyword evidence="4 7" id="KW-0663">Pyridoxal phosphate</keyword>
<comment type="cofactor">
    <cofactor evidence="7">
        <name>pyridoxal 5'-phosphate</name>
        <dbReference type="ChEBI" id="CHEBI:597326"/>
    </cofactor>
    <text evidence="7">Binds 1 pyridoxal phosphate per subunit.</text>
</comment>
<comment type="catalytic activity">
    <reaction evidence="6">
        <text>6-carboxyhexanoyl-[ACP] + L-alanine + H(+) = (8S)-8-amino-7-oxononanoate + holo-[ACP] + CO2</text>
        <dbReference type="Rhea" id="RHEA:42288"/>
        <dbReference type="Rhea" id="RHEA-COMP:9685"/>
        <dbReference type="Rhea" id="RHEA-COMP:9955"/>
        <dbReference type="ChEBI" id="CHEBI:15378"/>
        <dbReference type="ChEBI" id="CHEBI:16526"/>
        <dbReference type="ChEBI" id="CHEBI:57972"/>
        <dbReference type="ChEBI" id="CHEBI:64479"/>
        <dbReference type="ChEBI" id="CHEBI:78846"/>
        <dbReference type="ChEBI" id="CHEBI:149468"/>
        <dbReference type="EC" id="2.3.1.47"/>
    </reaction>
</comment>
<dbReference type="InterPro" id="IPR015424">
    <property type="entry name" value="PyrdxlP-dep_Trfase"/>
</dbReference>
<evidence type="ECO:0000259" key="8">
    <source>
        <dbReference type="Pfam" id="PF00155"/>
    </source>
</evidence>
<sequence>MYGSVGAQLRTTLDEIRDAGLYKHERQLASPQSAHVRAGGADVLNFCANNYLGLADHPAVIAAARGALSEWGFGMASVRFICGTQTQHAELEQRLSTFLGTEATILFSSCFDANGGVFEVLLDERDAVISDELNHASIIDGIRLCKAQRLRYRNRDMADLEAQLVAAAGARRRLVVTDGVFSMDGYLAPLDEICDLAERHDALVMVDDSHAVGFVGPDGAGTPDLFGVQDRVDINTGTLGKALGGASGGYVSARAEIVELLRQRARPYLFSNALAPSVVAGSLAALDQVTGGGGERDTLRANAARFRRLMTEAGFELLPGEHPIVPVMFGDAARAARIADTMLDHGVYVIAFSYPVVPQGRARIRVQLSAAHTGSDIERCVAAFTAAAAAHPA</sequence>
<dbReference type="PANTHER" id="PTHR13693:SF102">
    <property type="entry name" value="2-AMINO-3-KETOBUTYRATE COENZYME A LIGASE, MITOCHONDRIAL"/>
    <property type="match status" value="1"/>
</dbReference>
<comment type="similarity">
    <text evidence="1 7">Belongs to the class-II pyridoxal-phosphate-dependent aminotransferase family.</text>
</comment>
<evidence type="ECO:0000256" key="1">
    <source>
        <dbReference type="ARBA" id="ARBA00008392"/>
    </source>
</evidence>
<dbReference type="GO" id="GO:0008710">
    <property type="term" value="F:8-amino-7-oxononanoate synthase activity"/>
    <property type="evidence" value="ECO:0007669"/>
    <property type="project" value="UniProtKB-EC"/>
</dbReference>
<dbReference type="InterPro" id="IPR015421">
    <property type="entry name" value="PyrdxlP-dep_Trfase_major"/>
</dbReference>
<dbReference type="OrthoDB" id="9807157at2"/>
<keyword evidence="9" id="KW-0436">Ligase</keyword>
<dbReference type="HAMAP" id="MF_00985">
    <property type="entry name" value="2am3keto_CoA_ligase"/>
    <property type="match status" value="1"/>
</dbReference>
<dbReference type="Pfam" id="PF00155">
    <property type="entry name" value="Aminotran_1_2"/>
    <property type="match status" value="1"/>
</dbReference>
<dbReference type="InterPro" id="IPR011282">
    <property type="entry name" value="2am3keto_CoA_ligase"/>
</dbReference>
<dbReference type="GO" id="GO:0030170">
    <property type="term" value="F:pyridoxal phosphate binding"/>
    <property type="evidence" value="ECO:0007669"/>
    <property type="project" value="UniProtKB-UniRule"/>
</dbReference>
<feature type="binding site" description="in other chain" evidence="7">
    <location>
        <position position="182"/>
    </location>
    <ligand>
        <name>pyridoxal 5'-phosphate</name>
        <dbReference type="ChEBI" id="CHEBI:597326"/>
        <note>ligand shared between dimeric partners</note>
    </ligand>
</feature>
<dbReference type="Gene3D" id="3.40.640.10">
    <property type="entry name" value="Type I PLP-dependent aspartate aminotransferase-like (Major domain)"/>
    <property type="match status" value="1"/>
</dbReference>
<dbReference type="GO" id="GO:0005829">
    <property type="term" value="C:cytosol"/>
    <property type="evidence" value="ECO:0007669"/>
    <property type="project" value="TreeGrafter"/>
</dbReference>
<feature type="domain" description="Aminotransferase class I/classII large" evidence="8">
    <location>
        <begin position="42"/>
        <end position="383"/>
    </location>
</feature>
<evidence type="ECO:0000313" key="10">
    <source>
        <dbReference type="Proteomes" id="UP000186132"/>
    </source>
</evidence>
<dbReference type="GO" id="GO:0019518">
    <property type="term" value="P:L-threonine catabolic process to glycine"/>
    <property type="evidence" value="ECO:0007669"/>
    <property type="project" value="UniProtKB-UniRule"/>
</dbReference>
<reference evidence="9 10" key="1">
    <citation type="submission" date="2016-11" db="EMBL/GenBank/DDBJ databases">
        <authorList>
            <person name="Jaros S."/>
            <person name="Januszkiewicz K."/>
            <person name="Wedrychowicz H."/>
        </authorList>
    </citation>
    <scope>NUCLEOTIDE SEQUENCE [LARGE SCALE GENOMIC DNA]</scope>
    <source>
        <strain evidence="9 10">DSM 45627</strain>
    </source>
</reference>
<dbReference type="AlphaFoldDB" id="A0A1M5D0L7"/>
<dbReference type="InterPro" id="IPR001917">
    <property type="entry name" value="Aminotrans_II_pyridoxalP_BS"/>
</dbReference>
<evidence type="ECO:0000256" key="3">
    <source>
        <dbReference type="ARBA" id="ARBA00022679"/>
    </source>
</evidence>
<gene>
    <name evidence="7" type="primary">kbl</name>
    <name evidence="9" type="ORF">SAMN05443575_0417</name>
</gene>
<dbReference type="GO" id="GO:0008890">
    <property type="term" value="F:glycine C-acetyltransferase activity"/>
    <property type="evidence" value="ECO:0007669"/>
    <property type="project" value="UniProtKB-UniRule"/>
</dbReference>
<feature type="modified residue" description="N6-(pyridoxal phosphate)lysine" evidence="7">
    <location>
        <position position="241"/>
    </location>
</feature>
<dbReference type="Gene3D" id="3.90.1150.10">
    <property type="entry name" value="Aspartate Aminotransferase, domain 1"/>
    <property type="match status" value="1"/>
</dbReference>
<name>A0A1M5D0L7_9ACTN</name>